<gene>
    <name evidence="11" type="primary">gspJ</name>
    <name evidence="11" type="ORF">ACFP85_00470</name>
</gene>
<evidence type="ECO:0000256" key="6">
    <source>
        <dbReference type="ARBA" id="ARBA00022519"/>
    </source>
</evidence>
<evidence type="ECO:0000256" key="10">
    <source>
        <dbReference type="SAM" id="Phobius"/>
    </source>
</evidence>
<dbReference type="Gene3D" id="3.10.610.10">
    <property type="entry name" value="GSPII I/J protein-like"/>
    <property type="match status" value="1"/>
</dbReference>
<keyword evidence="9 10" id="KW-0472">Membrane</keyword>
<sequence length="197" mass="21791">MSRGFTLIEALVAIAIFALIGLGAYTVEKNVLDSNEVSSVQFEQLVALQRAMLTIEQDLRQVVPRSMQLDDNTRVQGIVISDDLLGSQADAIAFVRAGRYNPNLMLPRSTVQPVAYRLYDNQLQRLSSNYVDNVSGHEPKVKVLLSDIEDFQVDAITADDKTESNWPPGALPAAVRLTIVSQTFGEIVREFNLVDNP</sequence>
<comment type="caution">
    <text evidence="11">The sequence shown here is derived from an EMBL/GenBank/DDBJ whole genome shotgun (WGS) entry which is preliminary data.</text>
</comment>
<evidence type="ECO:0000256" key="9">
    <source>
        <dbReference type="ARBA" id="ARBA00023136"/>
    </source>
</evidence>
<dbReference type="SUPFAM" id="SSF54523">
    <property type="entry name" value="Pili subunits"/>
    <property type="match status" value="1"/>
</dbReference>
<keyword evidence="7 10" id="KW-0812">Transmembrane</keyword>
<evidence type="ECO:0000313" key="12">
    <source>
        <dbReference type="Proteomes" id="UP001596364"/>
    </source>
</evidence>
<comment type="subcellular location">
    <subcellularLocation>
        <location evidence="1">Cell inner membrane</location>
        <topology evidence="1">Single-pass membrane protein</topology>
    </subcellularLocation>
</comment>
<evidence type="ECO:0000256" key="2">
    <source>
        <dbReference type="ARBA" id="ARBA00011084"/>
    </source>
</evidence>
<evidence type="ECO:0000256" key="3">
    <source>
        <dbReference type="ARBA" id="ARBA00021539"/>
    </source>
</evidence>
<dbReference type="PANTHER" id="PTHR39583:SF2">
    <property type="entry name" value="TYPE II SECRETION SYSTEM PROTEIN J"/>
    <property type="match status" value="1"/>
</dbReference>
<dbReference type="PROSITE" id="PS00409">
    <property type="entry name" value="PROKAR_NTER_METHYL"/>
    <property type="match status" value="1"/>
</dbReference>
<feature type="transmembrane region" description="Helical" evidence="10">
    <location>
        <begin position="7"/>
        <end position="27"/>
    </location>
</feature>
<reference evidence="12" key="1">
    <citation type="journal article" date="2019" name="Int. J. Syst. Evol. Microbiol.">
        <title>The Global Catalogue of Microorganisms (GCM) 10K type strain sequencing project: providing services to taxonomists for standard genome sequencing and annotation.</title>
        <authorList>
            <consortium name="The Broad Institute Genomics Platform"/>
            <consortium name="The Broad Institute Genome Sequencing Center for Infectious Disease"/>
            <person name="Wu L."/>
            <person name="Ma J."/>
        </authorList>
    </citation>
    <scope>NUCLEOTIDE SEQUENCE [LARGE SCALE GENOMIC DNA]</scope>
    <source>
        <strain evidence="12">CGMCC 1.16031</strain>
    </source>
</reference>
<dbReference type="InterPro" id="IPR010055">
    <property type="entry name" value="T2SS_protein-GspJ"/>
</dbReference>
<proteinExistence type="inferred from homology"/>
<evidence type="ECO:0000256" key="4">
    <source>
        <dbReference type="ARBA" id="ARBA00022475"/>
    </source>
</evidence>
<dbReference type="EMBL" id="JBHSUS010000001">
    <property type="protein sequence ID" value="MFC6438634.1"/>
    <property type="molecule type" value="Genomic_DNA"/>
</dbReference>
<evidence type="ECO:0000256" key="8">
    <source>
        <dbReference type="ARBA" id="ARBA00022989"/>
    </source>
</evidence>
<accession>A0ABW1XJ06</accession>
<keyword evidence="4" id="KW-1003">Cell membrane</keyword>
<keyword evidence="8 10" id="KW-1133">Transmembrane helix</keyword>
<dbReference type="NCBIfam" id="TIGR02532">
    <property type="entry name" value="IV_pilin_GFxxxE"/>
    <property type="match status" value="1"/>
</dbReference>
<organism evidence="11 12">
    <name type="scientific">Pseudobowmanella zhangzhouensis</name>
    <dbReference type="NCBI Taxonomy" id="1537679"/>
    <lineage>
        <taxon>Bacteria</taxon>
        <taxon>Pseudomonadati</taxon>
        <taxon>Pseudomonadota</taxon>
        <taxon>Gammaproteobacteria</taxon>
        <taxon>Alteromonadales</taxon>
        <taxon>Alteromonadaceae</taxon>
    </lineage>
</organism>
<keyword evidence="12" id="KW-1185">Reference proteome</keyword>
<dbReference type="RefSeq" id="WP_131259480.1">
    <property type="nucleotide sequence ID" value="NZ_JBHSUS010000001.1"/>
</dbReference>
<evidence type="ECO:0000256" key="5">
    <source>
        <dbReference type="ARBA" id="ARBA00022481"/>
    </source>
</evidence>
<keyword evidence="5" id="KW-0488">Methylation</keyword>
<comment type="similarity">
    <text evidence="2">Belongs to the GSP J family.</text>
</comment>
<evidence type="ECO:0000256" key="7">
    <source>
        <dbReference type="ARBA" id="ARBA00022692"/>
    </source>
</evidence>
<dbReference type="InterPro" id="IPR045584">
    <property type="entry name" value="Pilin-like"/>
</dbReference>
<evidence type="ECO:0000313" key="11">
    <source>
        <dbReference type="EMBL" id="MFC6438634.1"/>
    </source>
</evidence>
<dbReference type="NCBIfam" id="TIGR01711">
    <property type="entry name" value="gspJ"/>
    <property type="match status" value="1"/>
</dbReference>
<dbReference type="InterPro" id="IPR051621">
    <property type="entry name" value="T2SS_protein_J"/>
</dbReference>
<name>A0ABW1XJ06_9ALTE</name>
<protein>
    <recommendedName>
        <fullName evidence="3">Type II secretion system protein J</fullName>
    </recommendedName>
</protein>
<dbReference type="InterPro" id="IPR012902">
    <property type="entry name" value="N_methyl_site"/>
</dbReference>
<dbReference type="Proteomes" id="UP001596364">
    <property type="component" value="Unassembled WGS sequence"/>
</dbReference>
<dbReference type="Pfam" id="PF11612">
    <property type="entry name" value="T2SSJ"/>
    <property type="match status" value="1"/>
</dbReference>
<dbReference type="PANTHER" id="PTHR39583">
    <property type="entry name" value="TYPE II SECRETION SYSTEM PROTEIN J-RELATED"/>
    <property type="match status" value="1"/>
</dbReference>
<dbReference type="Pfam" id="PF07963">
    <property type="entry name" value="N_methyl"/>
    <property type="match status" value="1"/>
</dbReference>
<keyword evidence="6" id="KW-0997">Cell inner membrane</keyword>
<evidence type="ECO:0000256" key="1">
    <source>
        <dbReference type="ARBA" id="ARBA00004377"/>
    </source>
</evidence>